<gene>
    <name evidence="2" type="primary">K0161H03.7</name>
</gene>
<feature type="region of interest" description="Disordered" evidence="1">
    <location>
        <begin position="1"/>
        <end position="42"/>
    </location>
</feature>
<dbReference type="EMBL" id="AP011492">
    <property type="protein sequence ID" value="BBD82573.1"/>
    <property type="molecule type" value="Genomic_DNA"/>
</dbReference>
<accession>A0A679BCN1</accession>
<reference evidence="2" key="1">
    <citation type="submission" date="2009-05" db="EMBL/GenBank/DDBJ databases">
        <title>Oryza sativa Indica Group genomic DNA, chromosome 11, BAC clone:K0161H03, cultivar:Kasalath.</title>
        <authorList>
            <person name="Matsumoto T."/>
            <person name="Wu J."/>
            <person name="Kanamori H."/>
        </authorList>
    </citation>
    <scope>NUCLEOTIDE SEQUENCE</scope>
</reference>
<sequence length="150" mass="16127">MCTGSTCHIMKAPVGPTWRGQGNGGTGHAPWQPPRLQTGQSARGGVRWQRLSAATAEGGVGVKEVKVDPVAQRWVSELRRRRSPAWMEMRELREERRAEGARAQRGSAVLTFGGQQLQGNATMTARLLSAVGSDGGGDLHENRKAAAVRC</sequence>
<evidence type="ECO:0000313" key="2">
    <source>
        <dbReference type="EMBL" id="BBD82573.1"/>
    </source>
</evidence>
<dbReference type="AlphaFoldDB" id="A0A679BCN1"/>
<name>A0A679BCN1_ORYSI</name>
<evidence type="ECO:0000256" key="1">
    <source>
        <dbReference type="SAM" id="MobiDB-lite"/>
    </source>
</evidence>
<organism evidence="2">
    <name type="scientific">Oryza sativa subsp. indica</name>
    <name type="common">Rice</name>
    <dbReference type="NCBI Taxonomy" id="39946"/>
    <lineage>
        <taxon>Eukaryota</taxon>
        <taxon>Viridiplantae</taxon>
        <taxon>Streptophyta</taxon>
        <taxon>Embryophyta</taxon>
        <taxon>Tracheophyta</taxon>
        <taxon>Spermatophyta</taxon>
        <taxon>Magnoliopsida</taxon>
        <taxon>Liliopsida</taxon>
        <taxon>Poales</taxon>
        <taxon>Poaceae</taxon>
        <taxon>BOP clade</taxon>
        <taxon>Oryzoideae</taxon>
        <taxon>Oryzeae</taxon>
        <taxon>Oryzinae</taxon>
        <taxon>Oryza</taxon>
        <taxon>Oryza sativa</taxon>
    </lineage>
</organism>
<protein>
    <submittedName>
        <fullName evidence="2">Uncharacterized protein</fullName>
    </submittedName>
</protein>
<proteinExistence type="predicted"/>